<evidence type="ECO:0000313" key="2">
    <source>
        <dbReference type="Proteomes" id="UP000572680"/>
    </source>
</evidence>
<organism evidence="1 2">
    <name type="scientific">Actinomadura namibiensis</name>
    <dbReference type="NCBI Taxonomy" id="182080"/>
    <lineage>
        <taxon>Bacteria</taxon>
        <taxon>Bacillati</taxon>
        <taxon>Actinomycetota</taxon>
        <taxon>Actinomycetes</taxon>
        <taxon>Streptosporangiales</taxon>
        <taxon>Thermomonosporaceae</taxon>
        <taxon>Actinomadura</taxon>
    </lineage>
</organism>
<protein>
    <submittedName>
        <fullName evidence="1">Uncharacterized protein</fullName>
    </submittedName>
</protein>
<comment type="caution">
    <text evidence="1">The sequence shown here is derived from an EMBL/GenBank/DDBJ whole genome shotgun (WGS) entry which is preliminary data.</text>
</comment>
<proteinExistence type="predicted"/>
<dbReference type="Proteomes" id="UP000572680">
    <property type="component" value="Unassembled WGS sequence"/>
</dbReference>
<reference evidence="1 2" key="1">
    <citation type="submission" date="2020-08" db="EMBL/GenBank/DDBJ databases">
        <title>Genomic Encyclopedia of Type Strains, Phase IV (KMG-IV): sequencing the most valuable type-strain genomes for metagenomic binning, comparative biology and taxonomic classification.</title>
        <authorList>
            <person name="Goeker M."/>
        </authorList>
    </citation>
    <scope>NUCLEOTIDE SEQUENCE [LARGE SCALE GENOMIC DNA]</scope>
    <source>
        <strain evidence="1 2">DSM 44197</strain>
    </source>
</reference>
<keyword evidence="2" id="KW-1185">Reference proteome</keyword>
<dbReference type="AlphaFoldDB" id="A0A7W3LTN6"/>
<gene>
    <name evidence="1" type="ORF">HNR61_005723</name>
</gene>
<accession>A0A7W3LTN6</accession>
<name>A0A7W3LTN6_ACTNM</name>
<sequence>MALRAMTARRRFAAAIRRTRPAWPEDGPAA</sequence>
<evidence type="ECO:0000313" key="1">
    <source>
        <dbReference type="EMBL" id="MBA8954069.1"/>
    </source>
</evidence>
<dbReference type="EMBL" id="JACJIA010000008">
    <property type="protein sequence ID" value="MBA8954069.1"/>
    <property type="molecule type" value="Genomic_DNA"/>
</dbReference>